<dbReference type="Gene3D" id="3.10.180.10">
    <property type="entry name" value="2,3-Dihydroxybiphenyl 1,2-Dioxygenase, domain 1"/>
    <property type="match status" value="1"/>
</dbReference>
<dbReference type="InterPro" id="IPR037523">
    <property type="entry name" value="VOC_core"/>
</dbReference>
<dbReference type="RefSeq" id="WP_311344268.1">
    <property type="nucleotide sequence ID" value="NZ_JAVREI010000002.1"/>
</dbReference>
<dbReference type="PROSITE" id="PS51819">
    <property type="entry name" value="VOC"/>
    <property type="match status" value="1"/>
</dbReference>
<dbReference type="EMBL" id="JAVREI010000002">
    <property type="protein sequence ID" value="MDT0275446.1"/>
    <property type="molecule type" value="Genomic_DNA"/>
</dbReference>
<dbReference type="InterPro" id="IPR029068">
    <property type="entry name" value="Glyas_Bleomycin-R_OHBP_Dase"/>
</dbReference>
<dbReference type="SUPFAM" id="SSF54593">
    <property type="entry name" value="Glyoxalase/Bleomycin resistance protein/Dihydroxybiphenyl dioxygenase"/>
    <property type="match status" value="1"/>
</dbReference>
<organism evidence="3 4">
    <name type="scientific">Blastococcus goldschmidtiae</name>
    <dbReference type="NCBI Taxonomy" id="3075546"/>
    <lineage>
        <taxon>Bacteria</taxon>
        <taxon>Bacillati</taxon>
        <taxon>Actinomycetota</taxon>
        <taxon>Actinomycetes</taxon>
        <taxon>Geodermatophilales</taxon>
        <taxon>Geodermatophilaceae</taxon>
        <taxon>Blastococcus</taxon>
    </lineage>
</organism>
<dbReference type="InterPro" id="IPR051332">
    <property type="entry name" value="Fosfomycin_Res_Enzymes"/>
</dbReference>
<dbReference type="CDD" id="cd06587">
    <property type="entry name" value="VOC"/>
    <property type="match status" value="1"/>
</dbReference>
<feature type="domain" description="VOC" evidence="2">
    <location>
        <begin position="6"/>
        <end position="130"/>
    </location>
</feature>
<dbReference type="Pfam" id="PF00903">
    <property type="entry name" value="Glyoxalase"/>
    <property type="match status" value="1"/>
</dbReference>
<evidence type="ECO:0000313" key="3">
    <source>
        <dbReference type="EMBL" id="MDT0275446.1"/>
    </source>
</evidence>
<sequence length="130" mass="14596">MPPLNGASHLALTVRDMDASAEWYRRVLGLQELRRYGADEAGSPRVLLLDPSSFFVVGLCQPADGSSEAFDHRRTGLDHFAFKVADDAELDRWVAHLDEQGVPHSPVRVLDLGRFVSFEDPDGIQFEFWL</sequence>
<evidence type="ECO:0000313" key="4">
    <source>
        <dbReference type="Proteomes" id="UP001183222"/>
    </source>
</evidence>
<keyword evidence="4" id="KW-1185">Reference proteome</keyword>
<dbReference type="InterPro" id="IPR004360">
    <property type="entry name" value="Glyas_Fos-R_dOase_dom"/>
</dbReference>
<keyword evidence="1" id="KW-0479">Metal-binding</keyword>
<evidence type="ECO:0000259" key="2">
    <source>
        <dbReference type="PROSITE" id="PS51819"/>
    </source>
</evidence>
<dbReference type="PANTHER" id="PTHR36113">
    <property type="entry name" value="LYASE, PUTATIVE-RELATED-RELATED"/>
    <property type="match status" value="1"/>
</dbReference>
<reference evidence="4" key="1">
    <citation type="submission" date="2023-07" db="EMBL/GenBank/DDBJ databases">
        <title>30 novel species of actinomycetes from the DSMZ collection.</title>
        <authorList>
            <person name="Nouioui I."/>
        </authorList>
    </citation>
    <scope>NUCLEOTIDE SEQUENCE [LARGE SCALE GENOMIC DNA]</scope>
    <source>
        <strain evidence="4">DSM 46792</strain>
    </source>
</reference>
<evidence type="ECO:0000256" key="1">
    <source>
        <dbReference type="ARBA" id="ARBA00022723"/>
    </source>
</evidence>
<protein>
    <submittedName>
        <fullName evidence="3">VOC family protein</fullName>
    </submittedName>
</protein>
<dbReference type="PANTHER" id="PTHR36113:SF6">
    <property type="entry name" value="FOSFOMYCIN RESISTANCE PROTEIN FOSX"/>
    <property type="match status" value="1"/>
</dbReference>
<proteinExistence type="predicted"/>
<name>A0ABU2K5N1_9ACTN</name>
<accession>A0ABU2K5N1</accession>
<gene>
    <name evidence="3" type="ORF">RM425_05975</name>
</gene>
<dbReference type="Proteomes" id="UP001183222">
    <property type="component" value="Unassembled WGS sequence"/>
</dbReference>
<comment type="caution">
    <text evidence="3">The sequence shown here is derived from an EMBL/GenBank/DDBJ whole genome shotgun (WGS) entry which is preliminary data.</text>
</comment>